<feature type="region of interest" description="Disordered" evidence="1">
    <location>
        <begin position="71"/>
        <end position="163"/>
    </location>
</feature>
<dbReference type="OrthoDB" id="3195323at2759"/>
<dbReference type="Proteomes" id="UP000313359">
    <property type="component" value="Unassembled WGS sequence"/>
</dbReference>
<feature type="compositionally biased region" description="Gly residues" evidence="1">
    <location>
        <begin position="809"/>
        <end position="818"/>
    </location>
</feature>
<feature type="compositionally biased region" description="Polar residues" evidence="1">
    <location>
        <begin position="547"/>
        <end position="557"/>
    </location>
</feature>
<feature type="compositionally biased region" description="Polar residues" evidence="1">
    <location>
        <begin position="875"/>
        <end position="896"/>
    </location>
</feature>
<feature type="region of interest" description="Disordered" evidence="1">
    <location>
        <begin position="995"/>
        <end position="1016"/>
    </location>
</feature>
<name>A0A5C2RY28_9APHY</name>
<feature type="compositionally biased region" description="Polar residues" evidence="1">
    <location>
        <begin position="683"/>
        <end position="695"/>
    </location>
</feature>
<dbReference type="EMBL" id="ML122292">
    <property type="protein sequence ID" value="RPD55884.1"/>
    <property type="molecule type" value="Genomic_DNA"/>
</dbReference>
<dbReference type="AlphaFoldDB" id="A0A5C2RY28"/>
<protein>
    <submittedName>
        <fullName evidence="2">Uncharacterized protein</fullName>
    </submittedName>
</protein>
<feature type="compositionally biased region" description="Low complexity" evidence="1">
    <location>
        <begin position="339"/>
        <end position="387"/>
    </location>
</feature>
<sequence length="1045" mass="111600">MPPAPSSPASSRPWWSRSKSSKDSLRPNRSVSSLAEEDEKYPSTASSASPRSKDALPALKFNTLASAMGLKSKKLPALTIQDPPSPLPSPRVYPHSRPGSGNSSAAYSPAPVERTPFFTNRPPAKSISTVRSSEYDYDAASEPHSEPRTPSDHPRDRLSYQHSVMTFSEIDPFASGGIVVQQLPQDPNRLSVYSDSSMLDPQHKRPDMPPHNRGSYGSSSSNSHGNYSDVQALSPLSAASSFGRSPPASRSAYDLSHTHDSYYMDSPSTSSVQAQRTRRTKTPSGSNSSNSTVTAHDYRVRLSEPGGGTALHLSRKRSSPSLARPRGMTVGAIDHRPSTATTTLGLTQQPLQVPRKASGSSSPSSSNTPSPSPVTISGTRSTSSTSTNIESPVSPSFSKRPLVVVRKASSSRLPPLPAAPPTSDLPPPPVPTSPYDMSPIEFRASSSSSSLNFAPSVDLHDIDAGDAISQLMNNSYDLGPFEARDSGSARGKRRSNRNMYVLDGDLSPVSPADIEASLPSPLSKFPPVPVSVFGEIHPKAGKLLKKMSSQQNLLQRHSSASVSSSSGPPDETHGHSNGHASHHSGKTPRKQRSFHASRVPLPPLPGLRHGSSSNGHHASTGTEALTQPSSPVVEPRRSSVNGPRKRLFSGSSARRSTSSHGPSSPAEDDKRSVFSFDSDIRPVTSSGGETITMSFGGTGGPLSLMTRNACIAPSSLWEDASNKRTSQSEYIPQYIMSPAEQLKLAEKLADEDAIASVREPEREPVEERKPKLDLQPGDFGLTYSVNPSSARSRSNSVLSNTSTGTLAFGPGGDKGGVSRGVSILPSKSLVNASRASTQAPQTRKVSLVDPPRGGPARSSSMLAKALNRPPPLSARPSTAQASLTPPSSPGFQTATRSPEFPSASLPPPPRRRPSRHDLQEIENTAMKRVSVVPINPLSPPPSVRSSRVRRQESSDTTTTMSRPPSSFDRQKIMQRRSLMKKPSFLDIEDEVDMSAENGSDEEYGTTTVLEVPDSPGADFESSFLDMDRGKNSFDTVRSTDSAFFV</sequence>
<feature type="region of interest" description="Disordered" evidence="1">
    <location>
        <begin position="1"/>
        <end position="56"/>
    </location>
</feature>
<gene>
    <name evidence="2" type="ORF">L227DRAFT_615015</name>
</gene>
<feature type="compositionally biased region" description="Pro residues" evidence="1">
    <location>
        <begin position="414"/>
        <end position="432"/>
    </location>
</feature>
<accession>A0A5C2RY28</accession>
<feature type="compositionally biased region" description="Low complexity" evidence="1">
    <location>
        <begin position="211"/>
        <end position="228"/>
    </location>
</feature>
<feature type="compositionally biased region" description="Polar residues" evidence="1">
    <location>
        <begin position="282"/>
        <end position="294"/>
    </location>
</feature>
<feature type="compositionally biased region" description="Basic and acidic residues" evidence="1">
    <location>
        <begin position="201"/>
        <end position="210"/>
    </location>
</feature>
<proteinExistence type="predicted"/>
<evidence type="ECO:0000256" key="1">
    <source>
        <dbReference type="SAM" id="MobiDB-lite"/>
    </source>
</evidence>
<feature type="compositionally biased region" description="Basic residues" evidence="1">
    <location>
        <begin position="580"/>
        <end position="595"/>
    </location>
</feature>
<feature type="compositionally biased region" description="Low complexity" evidence="1">
    <location>
        <begin position="7"/>
        <end position="18"/>
    </location>
</feature>
<feature type="compositionally biased region" description="Polar residues" evidence="1">
    <location>
        <begin position="954"/>
        <end position="964"/>
    </location>
</feature>
<feature type="region of interest" description="Disordered" evidence="1">
    <location>
        <begin position="546"/>
        <end position="699"/>
    </location>
</feature>
<feature type="region of interest" description="Disordered" evidence="1">
    <location>
        <begin position="178"/>
        <end position="441"/>
    </location>
</feature>
<reference evidence="2" key="1">
    <citation type="journal article" date="2018" name="Genome Biol. Evol.">
        <title>Genomics and development of Lentinus tigrinus, a white-rot wood-decaying mushroom with dimorphic fruiting bodies.</title>
        <authorList>
            <person name="Wu B."/>
            <person name="Xu Z."/>
            <person name="Knudson A."/>
            <person name="Carlson A."/>
            <person name="Chen N."/>
            <person name="Kovaka S."/>
            <person name="LaButti K."/>
            <person name="Lipzen A."/>
            <person name="Pennachio C."/>
            <person name="Riley R."/>
            <person name="Schakwitz W."/>
            <person name="Umezawa K."/>
            <person name="Ohm R.A."/>
            <person name="Grigoriev I.V."/>
            <person name="Nagy L.G."/>
            <person name="Gibbons J."/>
            <person name="Hibbett D."/>
        </authorList>
    </citation>
    <scope>NUCLEOTIDE SEQUENCE [LARGE SCALE GENOMIC DNA]</scope>
    <source>
        <strain evidence="2">ALCF2SS1-6</strain>
    </source>
</reference>
<evidence type="ECO:0000313" key="2">
    <source>
        <dbReference type="EMBL" id="RPD55884.1"/>
    </source>
</evidence>
<feature type="compositionally biased region" description="Basic and acidic residues" evidence="1">
    <location>
        <begin position="141"/>
        <end position="159"/>
    </location>
</feature>
<feature type="compositionally biased region" description="Polar residues" evidence="1">
    <location>
        <begin position="828"/>
        <end position="844"/>
    </location>
</feature>
<organism evidence="2 3">
    <name type="scientific">Lentinus tigrinus ALCF2SS1-6</name>
    <dbReference type="NCBI Taxonomy" id="1328759"/>
    <lineage>
        <taxon>Eukaryota</taxon>
        <taxon>Fungi</taxon>
        <taxon>Dikarya</taxon>
        <taxon>Basidiomycota</taxon>
        <taxon>Agaricomycotina</taxon>
        <taxon>Agaricomycetes</taxon>
        <taxon>Polyporales</taxon>
        <taxon>Polyporaceae</taxon>
        <taxon>Lentinus</taxon>
    </lineage>
</organism>
<feature type="compositionally biased region" description="Polar residues" evidence="1">
    <location>
        <begin position="610"/>
        <end position="627"/>
    </location>
</feature>
<feature type="compositionally biased region" description="Polar residues" evidence="1">
    <location>
        <begin position="266"/>
        <end position="275"/>
    </location>
</feature>
<feature type="compositionally biased region" description="Polar residues" evidence="1">
    <location>
        <begin position="388"/>
        <end position="397"/>
    </location>
</feature>
<evidence type="ECO:0000313" key="3">
    <source>
        <dbReference type="Proteomes" id="UP000313359"/>
    </source>
</evidence>
<feature type="region of interest" description="Disordered" evidence="1">
    <location>
        <begin position="755"/>
        <end position="968"/>
    </location>
</feature>
<feature type="compositionally biased region" description="Basic and acidic residues" evidence="1">
    <location>
        <begin position="758"/>
        <end position="772"/>
    </location>
</feature>
<feature type="compositionally biased region" description="Low complexity" evidence="1">
    <location>
        <begin position="649"/>
        <end position="665"/>
    </location>
</feature>
<feature type="compositionally biased region" description="Low complexity" evidence="1">
    <location>
        <begin position="784"/>
        <end position="800"/>
    </location>
</feature>
<keyword evidence="3" id="KW-1185">Reference proteome</keyword>